<dbReference type="EMBL" id="BMAT01012055">
    <property type="protein sequence ID" value="GFR84644.1"/>
    <property type="molecule type" value="Genomic_DNA"/>
</dbReference>
<organism evidence="1 2">
    <name type="scientific">Elysia marginata</name>
    <dbReference type="NCBI Taxonomy" id="1093978"/>
    <lineage>
        <taxon>Eukaryota</taxon>
        <taxon>Metazoa</taxon>
        <taxon>Spiralia</taxon>
        <taxon>Lophotrochozoa</taxon>
        <taxon>Mollusca</taxon>
        <taxon>Gastropoda</taxon>
        <taxon>Heterobranchia</taxon>
        <taxon>Euthyneura</taxon>
        <taxon>Panpulmonata</taxon>
        <taxon>Sacoglossa</taxon>
        <taxon>Placobranchoidea</taxon>
        <taxon>Plakobranchidae</taxon>
        <taxon>Elysia</taxon>
    </lineage>
</organism>
<proteinExistence type="predicted"/>
<evidence type="ECO:0000313" key="2">
    <source>
        <dbReference type="Proteomes" id="UP000762676"/>
    </source>
</evidence>
<accession>A0AAV4GHB8</accession>
<protein>
    <submittedName>
        <fullName evidence="1">Uncharacterized protein</fullName>
    </submittedName>
</protein>
<keyword evidence="2" id="KW-1185">Reference proteome</keyword>
<dbReference type="AlphaFoldDB" id="A0AAV4GHB8"/>
<comment type="caution">
    <text evidence="1">The sequence shown here is derived from an EMBL/GenBank/DDBJ whole genome shotgun (WGS) entry which is preliminary data.</text>
</comment>
<reference evidence="1 2" key="1">
    <citation type="journal article" date="2021" name="Elife">
        <title>Chloroplast acquisition without the gene transfer in kleptoplastic sea slugs, Plakobranchus ocellatus.</title>
        <authorList>
            <person name="Maeda T."/>
            <person name="Takahashi S."/>
            <person name="Yoshida T."/>
            <person name="Shimamura S."/>
            <person name="Takaki Y."/>
            <person name="Nagai Y."/>
            <person name="Toyoda A."/>
            <person name="Suzuki Y."/>
            <person name="Arimoto A."/>
            <person name="Ishii H."/>
            <person name="Satoh N."/>
            <person name="Nishiyama T."/>
            <person name="Hasebe M."/>
            <person name="Maruyama T."/>
            <person name="Minagawa J."/>
            <person name="Obokata J."/>
            <person name="Shigenobu S."/>
        </authorList>
    </citation>
    <scope>NUCLEOTIDE SEQUENCE [LARGE SCALE GENOMIC DNA]</scope>
</reference>
<sequence>MADGLTYAVSQSSAVKPTLPMGVITSYVIAVVAQGLYSLQTYPSSSDCSQNESLAEVCINYVGVSECRQFLKQVLQRDVL</sequence>
<gene>
    <name evidence="1" type="ORF">ElyMa_006006300</name>
</gene>
<dbReference type="Proteomes" id="UP000762676">
    <property type="component" value="Unassembled WGS sequence"/>
</dbReference>
<name>A0AAV4GHB8_9GAST</name>
<evidence type="ECO:0000313" key="1">
    <source>
        <dbReference type="EMBL" id="GFR84644.1"/>
    </source>
</evidence>